<protein>
    <submittedName>
        <fullName evidence="1">Uncharacterized protein</fullName>
    </submittedName>
</protein>
<evidence type="ECO:0000313" key="2">
    <source>
        <dbReference type="Proteomes" id="UP001057452"/>
    </source>
</evidence>
<sequence length="79" mass="8897">MLVQVKYCAQQKYVKLDQVDGRFDFLLFYEKVIERFCLPPDAKVIYKDATGTGVDADIFSDLVGQGNVVLTVFSNDGKI</sequence>
<name>A0ACB9X3J5_CHAAC</name>
<reference evidence="1" key="1">
    <citation type="submission" date="2022-05" db="EMBL/GenBank/DDBJ databases">
        <title>Chromosome-level genome of Chaenocephalus aceratus.</title>
        <authorList>
            <person name="Park H."/>
        </authorList>
    </citation>
    <scope>NUCLEOTIDE SEQUENCE</scope>
    <source>
        <strain evidence="1">KU_202001</strain>
    </source>
</reference>
<accession>A0ACB9X3J5</accession>
<evidence type="ECO:0000313" key="1">
    <source>
        <dbReference type="EMBL" id="KAI4820795.1"/>
    </source>
</evidence>
<dbReference type="EMBL" id="CM043793">
    <property type="protein sequence ID" value="KAI4820795.1"/>
    <property type="molecule type" value="Genomic_DNA"/>
</dbReference>
<dbReference type="Proteomes" id="UP001057452">
    <property type="component" value="Chromosome 9"/>
</dbReference>
<gene>
    <name evidence="1" type="ORF">KUCAC02_028762</name>
</gene>
<comment type="caution">
    <text evidence="1">The sequence shown here is derived from an EMBL/GenBank/DDBJ whole genome shotgun (WGS) entry which is preliminary data.</text>
</comment>
<keyword evidence="2" id="KW-1185">Reference proteome</keyword>
<proteinExistence type="predicted"/>
<organism evidence="1 2">
    <name type="scientific">Chaenocephalus aceratus</name>
    <name type="common">Blackfin icefish</name>
    <name type="synonym">Chaenichthys aceratus</name>
    <dbReference type="NCBI Taxonomy" id="36190"/>
    <lineage>
        <taxon>Eukaryota</taxon>
        <taxon>Metazoa</taxon>
        <taxon>Chordata</taxon>
        <taxon>Craniata</taxon>
        <taxon>Vertebrata</taxon>
        <taxon>Euteleostomi</taxon>
        <taxon>Actinopterygii</taxon>
        <taxon>Neopterygii</taxon>
        <taxon>Teleostei</taxon>
        <taxon>Neoteleostei</taxon>
        <taxon>Acanthomorphata</taxon>
        <taxon>Eupercaria</taxon>
        <taxon>Perciformes</taxon>
        <taxon>Notothenioidei</taxon>
        <taxon>Channichthyidae</taxon>
        <taxon>Chaenocephalus</taxon>
    </lineage>
</organism>